<evidence type="ECO:0000313" key="3">
    <source>
        <dbReference type="EMBL" id="KAA3756748.1"/>
    </source>
</evidence>
<name>A0A7J4XC76_9BACE</name>
<feature type="signal peptide" evidence="1">
    <location>
        <begin position="1"/>
        <end position="20"/>
    </location>
</feature>
<comment type="caution">
    <text evidence="3">The sequence shown here is derived from an EMBL/GenBank/DDBJ whole genome shotgun (WGS) entry which is preliminary data.</text>
</comment>
<dbReference type="InterPro" id="IPR051045">
    <property type="entry name" value="TonB-dependent_transducer"/>
</dbReference>
<dbReference type="SUPFAM" id="SSF74653">
    <property type="entry name" value="TolA/TonB C-terminal domain"/>
    <property type="match status" value="1"/>
</dbReference>
<dbReference type="AlphaFoldDB" id="A0A7J4XC76"/>
<dbReference type="EMBL" id="VWMK01000042">
    <property type="protein sequence ID" value="KAA3756748.1"/>
    <property type="molecule type" value="Genomic_DNA"/>
</dbReference>
<dbReference type="RefSeq" id="WP_007480008.1">
    <property type="nucleotide sequence ID" value="NZ_CP081902.1"/>
</dbReference>
<keyword evidence="1" id="KW-0732">Signal</keyword>
<dbReference type="Proteomes" id="UP000422221">
    <property type="component" value="Unassembled WGS sequence"/>
</dbReference>
<organism evidence="3 4">
    <name type="scientific">Bacteroides salyersiae</name>
    <dbReference type="NCBI Taxonomy" id="291644"/>
    <lineage>
        <taxon>Bacteria</taxon>
        <taxon>Pseudomonadati</taxon>
        <taxon>Bacteroidota</taxon>
        <taxon>Bacteroidia</taxon>
        <taxon>Bacteroidales</taxon>
        <taxon>Bacteroidaceae</taxon>
        <taxon>Bacteroides</taxon>
    </lineage>
</organism>
<dbReference type="InterPro" id="IPR037682">
    <property type="entry name" value="TonB_C"/>
</dbReference>
<accession>A0A7J4XC76</accession>
<feature type="chain" id="PRO_5029828618" evidence="1">
    <location>
        <begin position="21"/>
        <end position="339"/>
    </location>
</feature>
<dbReference type="PROSITE" id="PS51257">
    <property type="entry name" value="PROKAR_LIPOPROTEIN"/>
    <property type="match status" value="1"/>
</dbReference>
<sequence length="339" mass="38165">MKKTTTILLLLFLLSCRVMGQIDYLEPIKDYTKYKDELSGYYCNVFSLLNTGLTKQPYAQYTALPSFSPEYTVSTEVQGGKYYLVSNTLSQNSWQAERNQIKVNRKSVAISKALYQAFGELLQLTTGQIQDMDGSTTGLDGTTYYFSATNDKGKVMTGKKWSPDSTTLMGRLVQICESAYALSTGKEVPESMIIKDTQTLLKDLRDRNKAFPDEYKQPKYSGIFPAGLWQSIESGKELEAIPQFPEGTPETYATKHMTYPPSLLEKSIKGYALCQFTVSREGNVTNAHILQYSHPKFAEEALRIVKGMPKYLPAMSESRPVACNYVLYIPFRPSVAQKQ</sequence>
<evidence type="ECO:0000259" key="2">
    <source>
        <dbReference type="PROSITE" id="PS52015"/>
    </source>
</evidence>
<dbReference type="GO" id="GO:0098797">
    <property type="term" value="C:plasma membrane protein complex"/>
    <property type="evidence" value="ECO:0007669"/>
    <property type="project" value="TreeGrafter"/>
</dbReference>
<dbReference type="Gene3D" id="3.30.1150.10">
    <property type="match status" value="1"/>
</dbReference>
<dbReference type="GO" id="GO:0055085">
    <property type="term" value="P:transmembrane transport"/>
    <property type="evidence" value="ECO:0007669"/>
    <property type="project" value="InterPro"/>
</dbReference>
<evidence type="ECO:0000313" key="4">
    <source>
        <dbReference type="Proteomes" id="UP000422221"/>
    </source>
</evidence>
<evidence type="ECO:0000256" key="1">
    <source>
        <dbReference type="SAM" id="SignalP"/>
    </source>
</evidence>
<proteinExistence type="predicted"/>
<dbReference type="PANTHER" id="PTHR33446">
    <property type="entry name" value="PROTEIN TONB-RELATED"/>
    <property type="match status" value="1"/>
</dbReference>
<dbReference type="PROSITE" id="PS52015">
    <property type="entry name" value="TONB_CTD"/>
    <property type="match status" value="1"/>
</dbReference>
<reference evidence="3 4" key="1">
    <citation type="journal article" date="2019" name="Nat. Med.">
        <title>A library of human gut bacterial isolates paired with longitudinal multiomics data enables mechanistic microbiome research.</title>
        <authorList>
            <person name="Poyet M."/>
            <person name="Groussin M."/>
            <person name="Gibbons S.M."/>
            <person name="Avila-Pacheco J."/>
            <person name="Jiang X."/>
            <person name="Kearney S.M."/>
            <person name="Perrotta A.R."/>
            <person name="Berdy B."/>
            <person name="Zhao S."/>
            <person name="Lieberman T.D."/>
            <person name="Swanson P.K."/>
            <person name="Smith M."/>
            <person name="Roesemann S."/>
            <person name="Alexander J.E."/>
            <person name="Rich S.A."/>
            <person name="Livny J."/>
            <person name="Vlamakis H."/>
            <person name="Clish C."/>
            <person name="Bullock K."/>
            <person name="Deik A."/>
            <person name="Scott J."/>
            <person name="Pierce K.A."/>
            <person name="Xavier R.J."/>
            <person name="Alm E.J."/>
        </authorList>
    </citation>
    <scope>NUCLEOTIDE SEQUENCE [LARGE SCALE GENOMIC DNA]</scope>
    <source>
        <strain evidence="3 4">BIOML-A10</strain>
    </source>
</reference>
<gene>
    <name evidence="3" type="ORF">F3F73_23230</name>
</gene>
<dbReference type="PANTHER" id="PTHR33446:SF2">
    <property type="entry name" value="PROTEIN TONB"/>
    <property type="match status" value="1"/>
</dbReference>
<dbReference type="GO" id="GO:0031992">
    <property type="term" value="F:energy transducer activity"/>
    <property type="evidence" value="ECO:0007669"/>
    <property type="project" value="TreeGrafter"/>
</dbReference>
<dbReference type="Pfam" id="PF03544">
    <property type="entry name" value="TonB_C"/>
    <property type="match status" value="1"/>
</dbReference>
<protein>
    <submittedName>
        <fullName evidence="3">Energy transducer TonB</fullName>
    </submittedName>
</protein>
<feature type="domain" description="TonB C-terminal" evidence="2">
    <location>
        <begin position="244"/>
        <end position="339"/>
    </location>
</feature>